<accession>A0ABR4AZF1</accession>
<sequence>MDPLSGALVAANLLAVVDSIYRAIKLVRSIAQNPKSDGLYIRLITEKARFAEWKRRMNIESAEDMANLMQKLPANARESLDIILLPMVKYMKEAETLFKKYGINTPDPLDRKRSFSDKLKRIDLLMDGQRQLDDLLNTLKNCNDGLLTIAPPAPGYYVSLAGNDQILETSQDAQSSGLEALQRPQSLQSASQSLSTPRQTGETAAQRRTTAVSHESVPPEPSPAAKVFHPVIELLYSTCLSVLLGIAIRYPAQKTSFQNIANRLNIWGTGMFRGQVSLDQVLDQRSDAVILLKLNISGTLADIAVILGYILPILGESDHSPSTLQLRELFSFAEISNLPLQSLSLSDETKVDTDASELLEQWTTELTGLTESLFSTLSTTEMVFKTVLACQTENPAIDEREMTLIKSESEISLSNIKSESARELLKIDLELIAAMQESLKDSKYAKHMEHRNPKFNAKQLCVELGEESRQIKYWASKLEGSGELPMTTETQTAMMLNLARVARVFDAGFKSASRDKELDSKTKNILQQCLKDFPDIDAAITTPFPEIDTDTDTDTDAAVEVLRSSHMELRRLAGSKTPDVSYKKDFTLSKKEKMAAEEHVGISHSVG</sequence>
<dbReference type="Proteomes" id="UP001590951">
    <property type="component" value="Unassembled WGS sequence"/>
</dbReference>
<reference evidence="2 3" key="1">
    <citation type="submission" date="2024-09" db="EMBL/GenBank/DDBJ databases">
        <title>Rethinking Asexuality: The Enigmatic Case of Functional Sexual Genes in Lepraria (Stereocaulaceae).</title>
        <authorList>
            <person name="Doellman M."/>
            <person name="Sun Y."/>
            <person name="Barcenas-Pena A."/>
            <person name="Lumbsch H.T."/>
            <person name="Grewe F."/>
        </authorList>
    </citation>
    <scope>NUCLEOTIDE SEQUENCE [LARGE SCALE GENOMIC DNA]</scope>
    <source>
        <strain evidence="2 3">Grewe 0041</strain>
    </source>
</reference>
<feature type="compositionally biased region" description="Polar residues" evidence="1">
    <location>
        <begin position="196"/>
        <end position="210"/>
    </location>
</feature>
<gene>
    <name evidence="2" type="ORF">ABVK25_009071</name>
</gene>
<protein>
    <recommendedName>
        <fullName evidence="4">Prion-inhibition and propagation HeLo domain-containing protein</fullName>
    </recommendedName>
</protein>
<keyword evidence="3" id="KW-1185">Reference proteome</keyword>
<comment type="caution">
    <text evidence="2">The sequence shown here is derived from an EMBL/GenBank/DDBJ whole genome shotgun (WGS) entry which is preliminary data.</text>
</comment>
<proteinExistence type="predicted"/>
<feature type="region of interest" description="Disordered" evidence="1">
    <location>
        <begin position="171"/>
        <end position="223"/>
    </location>
</feature>
<evidence type="ECO:0000256" key="1">
    <source>
        <dbReference type="SAM" id="MobiDB-lite"/>
    </source>
</evidence>
<dbReference type="EMBL" id="JBHFEH010000044">
    <property type="protein sequence ID" value="KAL2050685.1"/>
    <property type="molecule type" value="Genomic_DNA"/>
</dbReference>
<evidence type="ECO:0000313" key="3">
    <source>
        <dbReference type="Proteomes" id="UP001590951"/>
    </source>
</evidence>
<feature type="compositionally biased region" description="Low complexity" evidence="1">
    <location>
        <begin position="181"/>
        <end position="195"/>
    </location>
</feature>
<name>A0ABR4AZF1_9LECA</name>
<organism evidence="2 3">
    <name type="scientific">Lepraria finkii</name>
    <dbReference type="NCBI Taxonomy" id="1340010"/>
    <lineage>
        <taxon>Eukaryota</taxon>
        <taxon>Fungi</taxon>
        <taxon>Dikarya</taxon>
        <taxon>Ascomycota</taxon>
        <taxon>Pezizomycotina</taxon>
        <taxon>Lecanoromycetes</taxon>
        <taxon>OSLEUM clade</taxon>
        <taxon>Lecanoromycetidae</taxon>
        <taxon>Lecanorales</taxon>
        <taxon>Lecanorineae</taxon>
        <taxon>Stereocaulaceae</taxon>
        <taxon>Lepraria</taxon>
    </lineage>
</organism>
<evidence type="ECO:0008006" key="4">
    <source>
        <dbReference type="Google" id="ProtNLM"/>
    </source>
</evidence>
<evidence type="ECO:0000313" key="2">
    <source>
        <dbReference type="EMBL" id="KAL2050685.1"/>
    </source>
</evidence>